<organism evidence="1 2">
    <name type="scientific">Trichonephila inaurata madagascariensis</name>
    <dbReference type="NCBI Taxonomy" id="2747483"/>
    <lineage>
        <taxon>Eukaryota</taxon>
        <taxon>Metazoa</taxon>
        <taxon>Ecdysozoa</taxon>
        <taxon>Arthropoda</taxon>
        <taxon>Chelicerata</taxon>
        <taxon>Arachnida</taxon>
        <taxon>Araneae</taxon>
        <taxon>Araneomorphae</taxon>
        <taxon>Entelegynae</taxon>
        <taxon>Araneoidea</taxon>
        <taxon>Nephilidae</taxon>
        <taxon>Trichonephila</taxon>
        <taxon>Trichonephila inaurata</taxon>
    </lineage>
</organism>
<evidence type="ECO:0000313" key="1">
    <source>
        <dbReference type="EMBL" id="GFS43001.1"/>
    </source>
</evidence>
<keyword evidence="2" id="KW-1185">Reference proteome</keyword>
<protein>
    <submittedName>
        <fullName evidence="1">SWIM-type domain-containing protein</fullName>
    </submittedName>
</protein>
<reference evidence="1" key="1">
    <citation type="submission" date="2020-08" db="EMBL/GenBank/DDBJ databases">
        <title>Multicomponent nature underlies the extraordinary mechanical properties of spider dragline silk.</title>
        <authorList>
            <person name="Kono N."/>
            <person name="Nakamura H."/>
            <person name="Mori M."/>
            <person name="Yoshida Y."/>
            <person name="Ohtoshi R."/>
            <person name="Malay A.D."/>
            <person name="Moran D.A.P."/>
            <person name="Tomita M."/>
            <person name="Numata K."/>
            <person name="Arakawa K."/>
        </authorList>
    </citation>
    <scope>NUCLEOTIDE SEQUENCE</scope>
</reference>
<dbReference type="Proteomes" id="UP000886998">
    <property type="component" value="Unassembled WGS sequence"/>
</dbReference>
<comment type="caution">
    <text evidence="1">The sequence shown here is derived from an EMBL/GenBank/DDBJ whole genome shotgun (WGS) entry which is preliminary data.</text>
</comment>
<dbReference type="EMBL" id="BMAV01025618">
    <property type="protein sequence ID" value="GFS43001.1"/>
    <property type="molecule type" value="Genomic_DNA"/>
</dbReference>
<sequence length="269" mass="31055">MLVEHILRNELKTQRSDSIEELVKDHILCEYDLIASEAKYHTLYYANFLNPLPSTEKKHCQDNQISEAMAESFDYIKNHDDSQFTLKELRDILTGDPKDECLRIVEVAAAIIHENIRSSVVETKSYSPPSKMLIKKNQEIPKSLLHFLQEVIMKNREGKIADSKTKCTSISHAIMAALRERSFSSQLLSSLSVFLHRRYGSERLIDVLYSLGFATSYACGQYNGQAFFNASRYESDLDEDYTFDPEILQDLETNIFDDENNENELEIFE</sequence>
<dbReference type="OrthoDB" id="6753017at2759"/>
<dbReference type="AlphaFoldDB" id="A0A8X6IER2"/>
<gene>
    <name evidence="1" type="ORF">TNIN_267361</name>
</gene>
<name>A0A8X6IER2_9ARAC</name>
<evidence type="ECO:0000313" key="2">
    <source>
        <dbReference type="Proteomes" id="UP000886998"/>
    </source>
</evidence>
<proteinExistence type="predicted"/>
<accession>A0A8X6IER2</accession>